<sequence>MNRLFKSFQRLILRLLVISFVVFAFFGFQAFSSSNAMLLAQADTVTTPEGTYYKGTPDQEAIRNEQPLENTQRQLQETADNIREKLNLDEPIPESTRQFLEDVRTNIDKSLEPITGDKPGYYQENIPPERMLRDKR</sequence>
<evidence type="ECO:0000256" key="1">
    <source>
        <dbReference type="SAM" id="MobiDB-lite"/>
    </source>
</evidence>
<keyword evidence="4" id="KW-1185">Reference proteome</keyword>
<dbReference type="RefSeq" id="WP_096572396.1">
    <property type="nucleotide sequence ID" value="NZ_JADEWB010000010.1"/>
</dbReference>
<dbReference type="EMBL" id="JADEWB010000010">
    <property type="protein sequence ID" value="MBE9235086.1"/>
    <property type="molecule type" value="Genomic_DNA"/>
</dbReference>
<protein>
    <recommendedName>
        <fullName evidence="5">Low temperature-induced protein</fullName>
    </recommendedName>
</protein>
<accession>A0ABR9V9C1</accession>
<name>A0ABR9V9C1_9CYAN</name>
<evidence type="ECO:0000313" key="3">
    <source>
        <dbReference type="EMBL" id="MBE9235086.1"/>
    </source>
</evidence>
<keyword evidence="2" id="KW-0812">Transmembrane</keyword>
<evidence type="ECO:0000256" key="2">
    <source>
        <dbReference type="SAM" id="Phobius"/>
    </source>
</evidence>
<feature type="transmembrane region" description="Helical" evidence="2">
    <location>
        <begin position="12"/>
        <end position="31"/>
    </location>
</feature>
<dbReference type="Proteomes" id="UP000606776">
    <property type="component" value="Unassembled WGS sequence"/>
</dbReference>
<gene>
    <name evidence="3" type="ORF">IQ227_03270</name>
</gene>
<comment type="caution">
    <text evidence="3">The sequence shown here is derived from an EMBL/GenBank/DDBJ whole genome shotgun (WGS) entry which is preliminary data.</text>
</comment>
<evidence type="ECO:0008006" key="5">
    <source>
        <dbReference type="Google" id="ProtNLM"/>
    </source>
</evidence>
<organism evidence="3 4">
    <name type="scientific">Sphaerospermopsis aphanizomenoides LEGE 00250</name>
    <dbReference type="NCBI Taxonomy" id="2777972"/>
    <lineage>
        <taxon>Bacteria</taxon>
        <taxon>Bacillati</taxon>
        <taxon>Cyanobacteriota</taxon>
        <taxon>Cyanophyceae</taxon>
        <taxon>Nostocales</taxon>
        <taxon>Aphanizomenonaceae</taxon>
        <taxon>Sphaerospermopsis</taxon>
        <taxon>Sphaerospermopsis aphanizomenoides</taxon>
    </lineage>
</organism>
<keyword evidence="2" id="KW-1133">Transmembrane helix</keyword>
<proteinExistence type="predicted"/>
<feature type="region of interest" description="Disordered" evidence="1">
    <location>
        <begin position="110"/>
        <end position="136"/>
    </location>
</feature>
<reference evidence="3 4" key="1">
    <citation type="submission" date="2020-10" db="EMBL/GenBank/DDBJ databases">
        <authorList>
            <person name="Castelo-Branco R."/>
            <person name="Eusebio N."/>
            <person name="Adriana R."/>
            <person name="Vieira A."/>
            <person name="Brugerolle De Fraissinette N."/>
            <person name="Rezende De Castro R."/>
            <person name="Schneider M.P."/>
            <person name="Vasconcelos V."/>
            <person name="Leao P.N."/>
        </authorList>
    </citation>
    <scope>NUCLEOTIDE SEQUENCE [LARGE SCALE GENOMIC DNA]</scope>
    <source>
        <strain evidence="3 4">LEGE 00250</strain>
    </source>
</reference>
<keyword evidence="2" id="KW-0472">Membrane</keyword>
<evidence type="ECO:0000313" key="4">
    <source>
        <dbReference type="Proteomes" id="UP000606776"/>
    </source>
</evidence>